<dbReference type="SUPFAM" id="SSF48695">
    <property type="entry name" value="Multiheme cytochromes"/>
    <property type="match status" value="1"/>
</dbReference>
<proteinExistence type="predicted"/>
<gene>
    <name evidence="2" type="ORF">MNBD_UNCLBAC01-870</name>
</gene>
<keyword evidence="1" id="KW-0472">Membrane</keyword>
<dbReference type="AlphaFoldDB" id="A0A3B1DJV6"/>
<organism evidence="2">
    <name type="scientific">hydrothermal vent metagenome</name>
    <dbReference type="NCBI Taxonomy" id="652676"/>
    <lineage>
        <taxon>unclassified sequences</taxon>
        <taxon>metagenomes</taxon>
        <taxon>ecological metagenomes</taxon>
    </lineage>
</organism>
<sequence>MSENTPDNQNYLWIITGVFIALAVSFIFNLWGSPRKVAEINAVDKKFISNDTVRDPLKKPTIQQAGFTYNCNNCHQHITPSKTQQRRRAAHETIKLEHGINKSCYNCHSQSNREMLFDINGKDVPFSKSELLCQKCHGPKYRDWEIGVHGRPSGYWDKSKGKETVKATCVACHNPHSPKFKAIEPAPAPVSIKESFYW</sequence>
<keyword evidence="1" id="KW-0812">Transmembrane</keyword>
<dbReference type="Gene3D" id="1.10.1130.10">
    <property type="entry name" value="Flavocytochrome C3, Chain A"/>
    <property type="match status" value="1"/>
</dbReference>
<name>A0A3B1DJV6_9ZZZZ</name>
<evidence type="ECO:0000313" key="2">
    <source>
        <dbReference type="EMBL" id="VAX36288.1"/>
    </source>
</evidence>
<protein>
    <submittedName>
        <fullName evidence="2">Uncharacterized protein</fullName>
    </submittedName>
</protein>
<feature type="transmembrane region" description="Helical" evidence="1">
    <location>
        <begin position="12"/>
        <end position="31"/>
    </location>
</feature>
<dbReference type="InterPro" id="IPR036280">
    <property type="entry name" value="Multihaem_cyt_sf"/>
</dbReference>
<keyword evidence="1" id="KW-1133">Transmembrane helix</keyword>
<accession>A0A3B1DJV6</accession>
<reference evidence="2" key="1">
    <citation type="submission" date="2018-06" db="EMBL/GenBank/DDBJ databases">
        <authorList>
            <person name="Zhirakovskaya E."/>
        </authorList>
    </citation>
    <scope>NUCLEOTIDE SEQUENCE</scope>
</reference>
<evidence type="ECO:0000256" key="1">
    <source>
        <dbReference type="SAM" id="Phobius"/>
    </source>
</evidence>
<dbReference type="EMBL" id="UOGJ01000090">
    <property type="protein sequence ID" value="VAX36288.1"/>
    <property type="molecule type" value="Genomic_DNA"/>
</dbReference>